<reference evidence="3 4" key="1">
    <citation type="submission" date="2018-03" db="EMBL/GenBank/DDBJ databases">
        <title>The draft genome of Mesorhizobium soli JCM 19897.</title>
        <authorList>
            <person name="Li L."/>
            <person name="Liu L."/>
            <person name="Liang L."/>
            <person name="Wang T."/>
            <person name="Zhang X."/>
        </authorList>
    </citation>
    <scope>NUCLEOTIDE SEQUENCE [LARGE SCALE GENOMIC DNA]</scope>
    <source>
        <strain evidence="3 4">JCM 19897</strain>
    </source>
</reference>
<dbReference type="NCBIfam" id="NF010407">
    <property type="entry name" value="PRK13833.1"/>
    <property type="match status" value="1"/>
</dbReference>
<sequence>MMAPQHRSLPRLVSKLQNALGEDLCVALDDPSVVEIMLNPDGKLFIERLGHGITSAGEMPRSAAETIIGSVAHVLNSEVDDDRPIVSGELPIGGHRFEGLLPPIVAGPSFTIRRRASRVIPLDSYLVAKSITPGQVAVIRSAVASKHNIVVAGGTGSGKTTLTNAILREIVAHAPEDRLIILEDTGEIQCEADNAVCLHTSDTVDMARLLKSTMRLRPDRIIVGEVRDGAALTLLKAWNTGHPGGVATIHANSARAALQRLEQLTAEASQQPMQAVIGDAVDLIVFIERTPHGRRVTEVLHVSRFAGDQYQVEPYAEEQRDAA</sequence>
<dbReference type="EMBL" id="PXYL01000040">
    <property type="protein sequence ID" value="PSJ51338.1"/>
    <property type="molecule type" value="Genomic_DNA"/>
</dbReference>
<comment type="caution">
    <text evidence="3">The sequence shown here is derived from an EMBL/GenBank/DDBJ whole genome shotgun (WGS) entry which is preliminary data.</text>
</comment>
<name>A0A2P7RM81_9HYPH</name>
<evidence type="ECO:0000256" key="1">
    <source>
        <dbReference type="ARBA" id="ARBA00006611"/>
    </source>
</evidence>
<protein>
    <submittedName>
        <fullName evidence="3">P-type conjugative transfer ATPase TrbB</fullName>
    </submittedName>
</protein>
<dbReference type="SUPFAM" id="SSF52540">
    <property type="entry name" value="P-loop containing nucleoside triphosphate hydrolases"/>
    <property type="match status" value="1"/>
</dbReference>
<accession>A0A2P7RM81</accession>
<dbReference type="Pfam" id="PF00437">
    <property type="entry name" value="T2SSE"/>
    <property type="match status" value="1"/>
</dbReference>
<organism evidence="3 4">
    <name type="scientific">Pseudaminobacter soli</name>
    <name type="common">ex Li et al. 2025</name>
    <dbReference type="NCBI Taxonomy" id="1295366"/>
    <lineage>
        <taxon>Bacteria</taxon>
        <taxon>Pseudomonadati</taxon>
        <taxon>Pseudomonadota</taxon>
        <taxon>Alphaproteobacteria</taxon>
        <taxon>Hyphomicrobiales</taxon>
        <taxon>Phyllobacteriaceae</taxon>
        <taxon>Pseudaminobacter</taxon>
    </lineage>
</organism>
<dbReference type="RefSeq" id="WP_106727588.1">
    <property type="nucleotide sequence ID" value="NZ_PXYL01000040.1"/>
</dbReference>
<dbReference type="GO" id="GO:0016887">
    <property type="term" value="F:ATP hydrolysis activity"/>
    <property type="evidence" value="ECO:0007669"/>
    <property type="project" value="InterPro"/>
</dbReference>
<evidence type="ECO:0000259" key="2">
    <source>
        <dbReference type="PROSITE" id="PS00662"/>
    </source>
</evidence>
<dbReference type="InterPro" id="IPR014149">
    <property type="entry name" value="Conjug-transfer_TrbB"/>
</dbReference>
<dbReference type="InterPro" id="IPR001482">
    <property type="entry name" value="T2SS/T4SS_dom"/>
</dbReference>
<feature type="domain" description="Bacterial type II secretion system protein E" evidence="2">
    <location>
        <begin position="214"/>
        <end position="228"/>
    </location>
</feature>
<dbReference type="InterPro" id="IPR027417">
    <property type="entry name" value="P-loop_NTPase"/>
</dbReference>
<proteinExistence type="inferred from homology"/>
<dbReference type="Proteomes" id="UP000240653">
    <property type="component" value="Unassembled WGS sequence"/>
</dbReference>
<dbReference type="InterPro" id="IPR050921">
    <property type="entry name" value="T4SS_GSP_E_ATPase"/>
</dbReference>
<keyword evidence="4" id="KW-1185">Reference proteome</keyword>
<dbReference type="CDD" id="cd01130">
    <property type="entry name" value="VirB11-like_ATPase"/>
    <property type="match status" value="1"/>
</dbReference>
<evidence type="ECO:0000313" key="3">
    <source>
        <dbReference type="EMBL" id="PSJ51338.1"/>
    </source>
</evidence>
<dbReference type="Gene3D" id="3.30.450.90">
    <property type="match status" value="1"/>
</dbReference>
<dbReference type="GO" id="GO:0005737">
    <property type="term" value="C:cytoplasm"/>
    <property type="evidence" value="ECO:0007669"/>
    <property type="project" value="InterPro"/>
</dbReference>
<dbReference type="OrthoDB" id="9810761at2"/>
<dbReference type="AlphaFoldDB" id="A0A2P7RM81"/>
<evidence type="ECO:0000313" key="4">
    <source>
        <dbReference type="Proteomes" id="UP000240653"/>
    </source>
</evidence>
<dbReference type="NCBIfam" id="TIGR02782">
    <property type="entry name" value="TrbB_P"/>
    <property type="match status" value="1"/>
</dbReference>
<dbReference type="PANTHER" id="PTHR30486">
    <property type="entry name" value="TWITCHING MOTILITY PROTEIN PILT"/>
    <property type="match status" value="1"/>
</dbReference>
<dbReference type="GO" id="GO:0005524">
    <property type="term" value="F:ATP binding"/>
    <property type="evidence" value="ECO:0007669"/>
    <property type="project" value="InterPro"/>
</dbReference>
<gene>
    <name evidence="3" type="primary">trbB</name>
    <name evidence="3" type="ORF">C7I85_29685</name>
</gene>
<dbReference type="PANTHER" id="PTHR30486:SF6">
    <property type="entry name" value="TYPE IV PILUS RETRACTATION ATPASE PILT"/>
    <property type="match status" value="1"/>
</dbReference>
<comment type="similarity">
    <text evidence="1">Belongs to the GSP E family.</text>
</comment>
<dbReference type="PROSITE" id="PS00662">
    <property type="entry name" value="T2SP_E"/>
    <property type="match status" value="1"/>
</dbReference>
<dbReference type="Gene3D" id="3.40.50.300">
    <property type="entry name" value="P-loop containing nucleotide triphosphate hydrolases"/>
    <property type="match status" value="1"/>
</dbReference>